<accession>D2BBL0</accession>
<gene>
    <name evidence="8" type="ordered locus">Sros_3132</name>
</gene>
<evidence type="ECO:0000313" key="9">
    <source>
        <dbReference type="Proteomes" id="UP000002029"/>
    </source>
</evidence>
<dbReference type="eggNOG" id="COG1714">
    <property type="taxonomic scope" value="Bacteria"/>
</dbReference>
<dbReference type="Pfam" id="PF06271">
    <property type="entry name" value="RDD"/>
    <property type="match status" value="1"/>
</dbReference>
<dbReference type="EMBL" id="CP001814">
    <property type="protein sequence ID" value="ACZ86079.1"/>
    <property type="molecule type" value="Genomic_DNA"/>
</dbReference>
<feature type="transmembrane region" description="Helical" evidence="6">
    <location>
        <begin position="12"/>
        <end position="30"/>
    </location>
</feature>
<dbReference type="HOGENOM" id="CLU_799061_0_0_11"/>
<reference evidence="8 9" key="1">
    <citation type="journal article" date="2010" name="Stand. Genomic Sci.">
        <title>Complete genome sequence of Streptosporangium roseum type strain (NI 9100).</title>
        <authorList>
            <person name="Nolan M."/>
            <person name="Sikorski J."/>
            <person name="Jando M."/>
            <person name="Lucas S."/>
            <person name="Lapidus A."/>
            <person name="Glavina Del Rio T."/>
            <person name="Chen F."/>
            <person name="Tice H."/>
            <person name="Pitluck S."/>
            <person name="Cheng J.F."/>
            <person name="Chertkov O."/>
            <person name="Sims D."/>
            <person name="Meincke L."/>
            <person name="Brettin T."/>
            <person name="Han C."/>
            <person name="Detter J.C."/>
            <person name="Bruce D."/>
            <person name="Goodwin L."/>
            <person name="Land M."/>
            <person name="Hauser L."/>
            <person name="Chang Y.J."/>
            <person name="Jeffries C.D."/>
            <person name="Ivanova N."/>
            <person name="Mavromatis K."/>
            <person name="Mikhailova N."/>
            <person name="Chen A."/>
            <person name="Palaniappan K."/>
            <person name="Chain P."/>
            <person name="Rohde M."/>
            <person name="Goker M."/>
            <person name="Bristow J."/>
            <person name="Eisen J.A."/>
            <person name="Markowitz V."/>
            <person name="Hugenholtz P."/>
            <person name="Kyrpides N.C."/>
            <person name="Klenk H.P."/>
        </authorList>
    </citation>
    <scope>NUCLEOTIDE SEQUENCE [LARGE SCALE GENOMIC DNA]</scope>
    <source>
        <strain evidence="9">ATCC 12428 / DSM 43021 / JCM 3005 / NI 9100</strain>
    </source>
</reference>
<evidence type="ECO:0000256" key="5">
    <source>
        <dbReference type="ARBA" id="ARBA00023136"/>
    </source>
</evidence>
<evidence type="ECO:0000256" key="3">
    <source>
        <dbReference type="ARBA" id="ARBA00022692"/>
    </source>
</evidence>
<dbReference type="KEGG" id="sro:Sros_3132"/>
<feature type="transmembrane region" description="Helical" evidence="6">
    <location>
        <begin position="193"/>
        <end position="217"/>
    </location>
</feature>
<sequence length="347" mass="37168">MPQLSRLSRSALSAWVVAAAVAAFPTWGLWCERLDREEFTRTHGGSDQIYGAVLLYSHGSTLSPFAPLRIDLEAVMKIMEDWAVPAFVVLLGLLACLGRRDPGVTGRRVAGLLVLIAVLELLAWWYSGRGIYGETVPLSGAGGFGTVAGGWGITQLCLLAAAALVFAASRVVRPVIGEEPGASRAGTVWRRPAAALVDYLIAVAALGVVVGPLWSLIGLGSGFRMGFGLLGQVDLLQVGTDLEELVILSGLFLYFWVQHALWGRTLGKRLLGVRVIAARTGGRLGAGRTALRTLIFPLLAFVPGIGLPCLLADGLWMLLDPEGRVLRDRWLGATVVRDRVRDARPQT</sequence>
<evidence type="ECO:0000313" key="8">
    <source>
        <dbReference type="EMBL" id="ACZ86079.1"/>
    </source>
</evidence>
<feature type="transmembrane region" description="Helical" evidence="6">
    <location>
        <begin position="109"/>
        <end position="127"/>
    </location>
</feature>
<dbReference type="PANTHER" id="PTHR36115">
    <property type="entry name" value="PROLINE-RICH ANTIGEN HOMOLOG-RELATED"/>
    <property type="match status" value="1"/>
</dbReference>
<evidence type="ECO:0000256" key="6">
    <source>
        <dbReference type="SAM" id="Phobius"/>
    </source>
</evidence>
<feature type="transmembrane region" description="Helical" evidence="6">
    <location>
        <begin position="245"/>
        <end position="262"/>
    </location>
</feature>
<protein>
    <recommendedName>
        <fullName evidence="7">RDD domain-containing protein</fullName>
    </recommendedName>
</protein>
<keyword evidence="4 6" id="KW-1133">Transmembrane helix</keyword>
<dbReference type="STRING" id="479432.Sros_3132"/>
<keyword evidence="9" id="KW-1185">Reference proteome</keyword>
<evidence type="ECO:0000256" key="4">
    <source>
        <dbReference type="ARBA" id="ARBA00022989"/>
    </source>
</evidence>
<keyword evidence="5 6" id="KW-0472">Membrane</keyword>
<dbReference type="GO" id="GO:0005886">
    <property type="term" value="C:plasma membrane"/>
    <property type="evidence" value="ECO:0007669"/>
    <property type="project" value="UniProtKB-SubCell"/>
</dbReference>
<comment type="subcellular location">
    <subcellularLocation>
        <location evidence="1">Cell membrane</location>
        <topology evidence="1">Multi-pass membrane protein</topology>
    </subcellularLocation>
</comment>
<dbReference type="PANTHER" id="PTHR36115:SF6">
    <property type="entry name" value="PROLINE-RICH ANTIGEN HOMOLOG"/>
    <property type="match status" value="1"/>
</dbReference>
<evidence type="ECO:0000259" key="7">
    <source>
        <dbReference type="Pfam" id="PF06271"/>
    </source>
</evidence>
<dbReference type="InterPro" id="IPR010432">
    <property type="entry name" value="RDD"/>
</dbReference>
<dbReference type="Proteomes" id="UP000002029">
    <property type="component" value="Chromosome"/>
</dbReference>
<keyword evidence="3 6" id="KW-0812">Transmembrane</keyword>
<dbReference type="InterPro" id="IPR051791">
    <property type="entry name" value="Pra-immunoreactive"/>
</dbReference>
<name>D2BBL0_STRRD</name>
<feature type="transmembrane region" description="Helical" evidence="6">
    <location>
        <begin position="82"/>
        <end position="97"/>
    </location>
</feature>
<feature type="domain" description="RDD" evidence="7">
    <location>
        <begin position="187"/>
        <end position="331"/>
    </location>
</feature>
<feature type="transmembrane region" description="Helical" evidence="6">
    <location>
        <begin position="294"/>
        <end position="319"/>
    </location>
</feature>
<evidence type="ECO:0000256" key="1">
    <source>
        <dbReference type="ARBA" id="ARBA00004651"/>
    </source>
</evidence>
<feature type="transmembrane region" description="Helical" evidence="6">
    <location>
        <begin position="147"/>
        <end position="172"/>
    </location>
</feature>
<organism evidence="8 9">
    <name type="scientific">Streptosporangium roseum (strain ATCC 12428 / DSM 43021 / JCM 3005 / KCTC 9067 / NCIMB 10171 / NRRL 2505 / NI 9100)</name>
    <dbReference type="NCBI Taxonomy" id="479432"/>
    <lineage>
        <taxon>Bacteria</taxon>
        <taxon>Bacillati</taxon>
        <taxon>Actinomycetota</taxon>
        <taxon>Actinomycetes</taxon>
        <taxon>Streptosporangiales</taxon>
        <taxon>Streptosporangiaceae</taxon>
        <taxon>Streptosporangium</taxon>
    </lineage>
</organism>
<evidence type="ECO:0000256" key="2">
    <source>
        <dbReference type="ARBA" id="ARBA00022475"/>
    </source>
</evidence>
<proteinExistence type="predicted"/>
<keyword evidence="2" id="KW-1003">Cell membrane</keyword>
<dbReference type="AlphaFoldDB" id="D2BBL0"/>